<dbReference type="Proteomes" id="UP001054945">
    <property type="component" value="Unassembled WGS sequence"/>
</dbReference>
<evidence type="ECO:0000313" key="1">
    <source>
        <dbReference type="EMBL" id="GIY09719.1"/>
    </source>
</evidence>
<evidence type="ECO:0000313" key="2">
    <source>
        <dbReference type="Proteomes" id="UP001054945"/>
    </source>
</evidence>
<proteinExistence type="predicted"/>
<sequence>MTELMLQRNYFLSALEFQNPLPLSHPLRAGFRYIHSEIRLSHLGPRVHINRDETAEVLGPKISPQHCSTMQIKLRKATNASLNRVYFFFCHHVTSTLMICIESSFQTSVLLSRTTMPLQRQKQRFQKLFE</sequence>
<gene>
    <name evidence="1" type="ORF">CEXT_810621</name>
</gene>
<accession>A0AAV4QLK9</accession>
<dbReference type="EMBL" id="BPLR01006420">
    <property type="protein sequence ID" value="GIY09719.1"/>
    <property type="molecule type" value="Genomic_DNA"/>
</dbReference>
<reference evidence="1 2" key="1">
    <citation type="submission" date="2021-06" db="EMBL/GenBank/DDBJ databases">
        <title>Caerostris extrusa draft genome.</title>
        <authorList>
            <person name="Kono N."/>
            <person name="Arakawa K."/>
        </authorList>
    </citation>
    <scope>NUCLEOTIDE SEQUENCE [LARGE SCALE GENOMIC DNA]</scope>
</reference>
<protein>
    <submittedName>
        <fullName evidence="1">Uncharacterized protein</fullName>
    </submittedName>
</protein>
<comment type="caution">
    <text evidence="1">The sequence shown here is derived from an EMBL/GenBank/DDBJ whole genome shotgun (WGS) entry which is preliminary data.</text>
</comment>
<dbReference type="AlphaFoldDB" id="A0AAV4QLK9"/>
<name>A0AAV4QLK9_CAEEX</name>
<organism evidence="1 2">
    <name type="scientific">Caerostris extrusa</name>
    <name type="common">Bark spider</name>
    <name type="synonym">Caerostris bankana</name>
    <dbReference type="NCBI Taxonomy" id="172846"/>
    <lineage>
        <taxon>Eukaryota</taxon>
        <taxon>Metazoa</taxon>
        <taxon>Ecdysozoa</taxon>
        <taxon>Arthropoda</taxon>
        <taxon>Chelicerata</taxon>
        <taxon>Arachnida</taxon>
        <taxon>Araneae</taxon>
        <taxon>Araneomorphae</taxon>
        <taxon>Entelegynae</taxon>
        <taxon>Araneoidea</taxon>
        <taxon>Araneidae</taxon>
        <taxon>Caerostris</taxon>
    </lineage>
</organism>
<keyword evidence="2" id="KW-1185">Reference proteome</keyword>